<sequence>MQLSWPGFETAKTPVVPPAPKGVVVLLHGLGANSWMMSLLAQRLKWQGYQVENWGYYSVWQSLGQLTPLFESKFKSLQSNLPDDMPLHIVAHSMGSIITRAALSNVELPSLKRVVMLSPPNRGSHVATMVGPYLRWLTPLVEELSDREDSFVNRLSRNVPTDLQVGVIAAEWDYVLREISTHIECEVDHIMLPSRHTGLVLRRRAAEQILHFLEHGRFHREPCELCAPLDCG</sequence>
<reference evidence="3" key="1">
    <citation type="submission" date="2016-10" db="EMBL/GenBank/DDBJ databases">
        <authorList>
            <person name="Varghese N."/>
            <person name="Submissions S."/>
        </authorList>
    </citation>
    <scope>NUCLEOTIDE SEQUENCE [LARGE SCALE GENOMIC DNA]</scope>
    <source>
        <strain evidence="3">DSM 26348</strain>
    </source>
</reference>
<dbReference type="Proteomes" id="UP000199518">
    <property type="component" value="Unassembled WGS sequence"/>
</dbReference>
<feature type="domain" description="Serine aminopeptidase S33" evidence="1">
    <location>
        <begin position="19"/>
        <end position="145"/>
    </location>
</feature>
<keyword evidence="2" id="KW-0031">Aminopeptidase</keyword>
<dbReference type="InterPro" id="IPR022742">
    <property type="entry name" value="Hydrolase_4"/>
</dbReference>
<dbReference type="RefSeq" id="WP_092049845.1">
    <property type="nucleotide sequence ID" value="NZ_FOQD01000007.1"/>
</dbReference>
<dbReference type="AlphaFoldDB" id="A0A1I3GN69"/>
<evidence type="ECO:0000259" key="1">
    <source>
        <dbReference type="Pfam" id="PF12146"/>
    </source>
</evidence>
<evidence type="ECO:0000313" key="2">
    <source>
        <dbReference type="EMBL" id="SFI24870.1"/>
    </source>
</evidence>
<dbReference type="OrthoDB" id="556502at2"/>
<accession>A0A1I3GN69</accession>
<keyword evidence="2" id="KW-0645">Protease</keyword>
<dbReference type="PANTHER" id="PTHR37946:SF1">
    <property type="entry name" value="SLL1969 PROTEIN"/>
    <property type="match status" value="1"/>
</dbReference>
<dbReference type="PANTHER" id="PTHR37946">
    <property type="entry name" value="SLL1969 PROTEIN"/>
    <property type="match status" value="1"/>
</dbReference>
<gene>
    <name evidence="2" type="ORF">SAMN05421753_10763</name>
</gene>
<protein>
    <submittedName>
        <fullName evidence="2">Serine aminopeptidase, S33</fullName>
    </submittedName>
</protein>
<organism evidence="2 3">
    <name type="scientific">Planctomicrobium piriforme</name>
    <dbReference type="NCBI Taxonomy" id="1576369"/>
    <lineage>
        <taxon>Bacteria</taxon>
        <taxon>Pseudomonadati</taxon>
        <taxon>Planctomycetota</taxon>
        <taxon>Planctomycetia</taxon>
        <taxon>Planctomycetales</taxon>
        <taxon>Planctomycetaceae</taxon>
        <taxon>Planctomicrobium</taxon>
    </lineage>
</organism>
<keyword evidence="2" id="KW-0378">Hydrolase</keyword>
<evidence type="ECO:0000313" key="3">
    <source>
        <dbReference type="Proteomes" id="UP000199518"/>
    </source>
</evidence>
<proteinExistence type="predicted"/>
<name>A0A1I3GN69_9PLAN</name>
<dbReference type="EMBL" id="FOQD01000007">
    <property type="protein sequence ID" value="SFI24870.1"/>
    <property type="molecule type" value="Genomic_DNA"/>
</dbReference>
<dbReference type="SUPFAM" id="SSF53474">
    <property type="entry name" value="alpha/beta-Hydrolases"/>
    <property type="match status" value="1"/>
</dbReference>
<dbReference type="STRING" id="1576369.SAMN05421753_10763"/>
<dbReference type="GO" id="GO:0004177">
    <property type="term" value="F:aminopeptidase activity"/>
    <property type="evidence" value="ECO:0007669"/>
    <property type="project" value="UniProtKB-KW"/>
</dbReference>
<dbReference type="Gene3D" id="3.40.50.1820">
    <property type="entry name" value="alpha/beta hydrolase"/>
    <property type="match status" value="1"/>
</dbReference>
<dbReference type="InterPro" id="IPR029058">
    <property type="entry name" value="AB_hydrolase_fold"/>
</dbReference>
<dbReference type="Pfam" id="PF12146">
    <property type="entry name" value="Hydrolase_4"/>
    <property type="match status" value="1"/>
</dbReference>
<keyword evidence="3" id="KW-1185">Reference proteome</keyword>